<protein>
    <submittedName>
        <fullName evidence="2">DUF998 domain-containing protein</fullName>
    </submittedName>
</protein>
<dbReference type="InterPro" id="IPR009339">
    <property type="entry name" value="DUF998"/>
</dbReference>
<keyword evidence="1" id="KW-0472">Membrane</keyword>
<name>A0A934V767_9PSEU</name>
<keyword evidence="1" id="KW-0812">Transmembrane</keyword>
<feature type="transmembrane region" description="Helical" evidence="1">
    <location>
        <begin position="83"/>
        <end position="104"/>
    </location>
</feature>
<feature type="transmembrane region" description="Helical" evidence="1">
    <location>
        <begin position="12"/>
        <end position="35"/>
    </location>
</feature>
<gene>
    <name evidence="2" type="ORF">JHE00_28360</name>
</gene>
<accession>A0A934V767</accession>
<organism evidence="2 3">
    <name type="scientific">Prauserella cavernicola</name>
    <dbReference type="NCBI Taxonomy" id="2800127"/>
    <lineage>
        <taxon>Bacteria</taxon>
        <taxon>Bacillati</taxon>
        <taxon>Actinomycetota</taxon>
        <taxon>Actinomycetes</taxon>
        <taxon>Pseudonocardiales</taxon>
        <taxon>Pseudonocardiaceae</taxon>
        <taxon>Prauserella</taxon>
    </lineage>
</organism>
<sequence>MADERAGRALPLAGLAGLVLGSALMGLLHLLPLTSDGVDPVRRTISEYALGPGRLLFDVAVLLVAAGSAAVFVTLVRSGRARPFSAATIFGGAWTLCLLVIVAFQKTDWSIGPSVAGTIHRYASVVAFVCLPLAVFAAARAAYPHSPGPRLVARVLSLLSLAWFGLILGAVFVMLAGGEPWWRAIPLGLVERLLALNEVLAIAALVPGLLRLRSPAPATAAPLVPS</sequence>
<feature type="transmembrane region" description="Helical" evidence="1">
    <location>
        <begin position="55"/>
        <end position="76"/>
    </location>
</feature>
<evidence type="ECO:0000313" key="2">
    <source>
        <dbReference type="EMBL" id="MBK1788262.1"/>
    </source>
</evidence>
<keyword evidence="1" id="KW-1133">Transmembrane helix</keyword>
<proteinExistence type="predicted"/>
<dbReference type="RefSeq" id="WP_200323908.1">
    <property type="nucleotide sequence ID" value="NZ_JAENJH010000009.1"/>
</dbReference>
<dbReference type="EMBL" id="JAENJH010000009">
    <property type="protein sequence ID" value="MBK1788262.1"/>
    <property type="molecule type" value="Genomic_DNA"/>
</dbReference>
<dbReference type="Pfam" id="PF06197">
    <property type="entry name" value="DUF998"/>
    <property type="match status" value="1"/>
</dbReference>
<dbReference type="AlphaFoldDB" id="A0A934V767"/>
<comment type="caution">
    <text evidence="2">The sequence shown here is derived from an EMBL/GenBank/DDBJ whole genome shotgun (WGS) entry which is preliminary data.</text>
</comment>
<feature type="transmembrane region" description="Helical" evidence="1">
    <location>
        <begin position="124"/>
        <end position="143"/>
    </location>
</feature>
<evidence type="ECO:0000256" key="1">
    <source>
        <dbReference type="SAM" id="Phobius"/>
    </source>
</evidence>
<feature type="transmembrane region" description="Helical" evidence="1">
    <location>
        <begin position="155"/>
        <end position="177"/>
    </location>
</feature>
<dbReference type="Proteomes" id="UP000635245">
    <property type="component" value="Unassembled WGS sequence"/>
</dbReference>
<keyword evidence="3" id="KW-1185">Reference proteome</keyword>
<evidence type="ECO:0000313" key="3">
    <source>
        <dbReference type="Proteomes" id="UP000635245"/>
    </source>
</evidence>
<reference evidence="2" key="1">
    <citation type="submission" date="2020-12" db="EMBL/GenBank/DDBJ databases">
        <title>Prauserella sp. ASG 168, a novel actinomycete isolated from cave rock.</title>
        <authorList>
            <person name="Suriyachadkun C."/>
        </authorList>
    </citation>
    <scope>NUCLEOTIDE SEQUENCE</scope>
    <source>
        <strain evidence="2">ASG 168</strain>
    </source>
</reference>